<dbReference type="EMBL" id="GGEC01084544">
    <property type="protein sequence ID" value="MBX65028.1"/>
    <property type="molecule type" value="Transcribed_RNA"/>
</dbReference>
<keyword evidence="1" id="KW-0472">Membrane</keyword>
<evidence type="ECO:0000256" key="1">
    <source>
        <dbReference type="SAM" id="Phobius"/>
    </source>
</evidence>
<proteinExistence type="predicted"/>
<protein>
    <submittedName>
        <fullName evidence="2">Uncharacterized protein</fullName>
    </submittedName>
</protein>
<organism evidence="2">
    <name type="scientific">Rhizophora mucronata</name>
    <name type="common">Asiatic mangrove</name>
    <dbReference type="NCBI Taxonomy" id="61149"/>
    <lineage>
        <taxon>Eukaryota</taxon>
        <taxon>Viridiplantae</taxon>
        <taxon>Streptophyta</taxon>
        <taxon>Embryophyta</taxon>
        <taxon>Tracheophyta</taxon>
        <taxon>Spermatophyta</taxon>
        <taxon>Magnoliopsida</taxon>
        <taxon>eudicotyledons</taxon>
        <taxon>Gunneridae</taxon>
        <taxon>Pentapetalae</taxon>
        <taxon>rosids</taxon>
        <taxon>fabids</taxon>
        <taxon>Malpighiales</taxon>
        <taxon>Rhizophoraceae</taxon>
        <taxon>Rhizophora</taxon>
    </lineage>
</organism>
<keyword evidence="1" id="KW-1133">Transmembrane helix</keyword>
<sequence>MPLIIYYFLPFWVYVLYHLLKKE</sequence>
<evidence type="ECO:0000313" key="2">
    <source>
        <dbReference type="EMBL" id="MBX65028.1"/>
    </source>
</evidence>
<accession>A0A2P2QDG8</accession>
<keyword evidence="1" id="KW-0812">Transmembrane</keyword>
<dbReference type="AlphaFoldDB" id="A0A2P2QDG8"/>
<reference evidence="2" key="1">
    <citation type="submission" date="2018-02" db="EMBL/GenBank/DDBJ databases">
        <title>Rhizophora mucronata_Transcriptome.</title>
        <authorList>
            <person name="Meera S.P."/>
            <person name="Sreeshan A."/>
            <person name="Augustine A."/>
        </authorList>
    </citation>
    <scope>NUCLEOTIDE SEQUENCE</scope>
    <source>
        <tissue evidence="2">Leaf</tissue>
    </source>
</reference>
<name>A0A2P2QDG8_RHIMU</name>
<feature type="transmembrane region" description="Helical" evidence="1">
    <location>
        <begin position="5"/>
        <end position="20"/>
    </location>
</feature>